<feature type="domain" description="LIM zinc-binding" evidence="13">
    <location>
        <begin position="896"/>
        <end position="955"/>
    </location>
</feature>
<dbReference type="CDD" id="cd09337">
    <property type="entry name" value="LIM2_Paxillin_like"/>
    <property type="match status" value="1"/>
</dbReference>
<keyword evidence="7 11" id="KW-0862">Zinc</keyword>
<protein>
    <recommendedName>
        <fullName evidence="13">LIM zinc-binding domain-containing protein</fullName>
    </recommendedName>
</protein>
<dbReference type="FunFam" id="2.10.110.10:FF:000012">
    <property type="entry name" value="Paxillin isoform 1"/>
    <property type="match status" value="1"/>
</dbReference>
<dbReference type="PROSITE" id="PS00478">
    <property type="entry name" value="LIM_DOMAIN_1"/>
    <property type="match status" value="3"/>
</dbReference>
<dbReference type="SMART" id="SM00132">
    <property type="entry name" value="LIM"/>
    <property type="match status" value="4"/>
</dbReference>
<keyword evidence="4" id="KW-0597">Phosphoprotein</keyword>
<dbReference type="Pfam" id="PF03535">
    <property type="entry name" value="Paxillin"/>
    <property type="match status" value="1"/>
</dbReference>
<dbReference type="InterPro" id="IPR001904">
    <property type="entry name" value="Paxillin_Lim_dom4"/>
</dbReference>
<evidence type="ECO:0000256" key="7">
    <source>
        <dbReference type="ARBA" id="ARBA00022833"/>
    </source>
</evidence>
<feature type="domain" description="LIM zinc-binding" evidence="13">
    <location>
        <begin position="1014"/>
        <end position="1073"/>
    </location>
</feature>
<evidence type="ECO:0000256" key="11">
    <source>
        <dbReference type="PROSITE-ProRule" id="PRU00125"/>
    </source>
</evidence>
<evidence type="ECO:0000256" key="5">
    <source>
        <dbReference type="ARBA" id="ARBA00022723"/>
    </source>
</evidence>
<keyword evidence="5 11" id="KW-0479">Metal-binding</keyword>
<sequence>MTASLGSNLSELDRLLLELNAVQHNPPSSFVTDEPIRSSHSTLGTSSQYTGQENGTQVGKKVPPQTKEKPKRNGGRGIEDVRPSVESLLDELESSVPSPSPAAAVPSVEGAASQRGTPSQQQARISASSATRELDELMESLSEFKVQSNGDSVSPEPDEEQETSAQNDLPAPGAAQSMLTSANATSVPHDSQSLFSDGHLASPVPRTPSPLELLHIDEEPGTFLPSIILPHASSPLFVHEPHSSVFVASVSSSQHVDSILSPVAEESSCVRTNVSLSVTPSKVEPLENEQNRQSQLLIAEDQGNAIPSSLTATNTKWLVSETALALESGPQVESTSLVTDFDEVNEAIDQLLILYPDSMQHVHMESKREVWEEEVVAMERQILCSDTRELPLSNQELRVNSQYQESLAQEALSGAEVSANLPSERRMSKLSEQQATQEQQELGKQMGVSQGEVKNCSPHPELHEKVQGEKFDLPPVQTPVVERISASRQMKCVIKRTRDSSNVHPMYREESARRKYGPVIFNKSVSQDRLIEELHDKLGIEKKELKKREEDDWLTEGVVITVNPVRKREDGTQKVEKIIITREHSSPKRSRPPSPSIPASPTSPSIPPSPPIKPRQDHKKRLQNVSTPPFALTHPPRLPTPPLRLLTPPPPPPALRLPIPPPRLPSPPLPCLPTLTPPPPLAFPLTFPEFNPGPCWDASSDEYQEFSLLPTTPPTSLTPIFYTPPPEQPLCYPSLSLVQTIIAPTEHLRSLSPPPKVMVSIACQTDDYSSDEGSPLFPPQVNTKFEFLRLTPPPAIEQPINPGHTAPVPGNLFQKDDHRRLVDPFALPPLPHQSPTPVRGQQQKANANMAQSGSKGKQSGASPVAVPQKPGSQLDNMLDELHVGLNKLGVATVAKGVCAACKKPIAGQVVTAMGRPWHPEHFVCTHCQEEIGSRNFFERDGQPYCEKDYHNLFSPRCNYCNGPILDKVVTALDRTWHPEHFFCAQCGAFFGPDGFHEKDGKAYCRKDYFDMFAPKCGGCARAILENYISALSSLWHPECFVCRECFTPFVNGSFFEHDGQPYCEMHYHERRNSLCSGCQKPITGRCITAMGKKFHPEHFVCAFCLKQLNKGTFKEQNDKPYCHNCFVKLFC</sequence>
<name>A0A4W3IGB6_CALMI</name>
<dbReference type="GO" id="GO:0005856">
    <property type="term" value="C:cytoskeleton"/>
    <property type="evidence" value="ECO:0007669"/>
    <property type="project" value="UniProtKB-SubCell"/>
</dbReference>
<evidence type="ECO:0000256" key="2">
    <source>
        <dbReference type="ARBA" id="ARBA00004246"/>
    </source>
</evidence>
<dbReference type="OMA" id="EQPWALE"/>
<evidence type="ECO:0000256" key="8">
    <source>
        <dbReference type="ARBA" id="ARBA00022949"/>
    </source>
</evidence>
<dbReference type="GO" id="GO:0034446">
    <property type="term" value="P:substrate adhesion-dependent cell spreading"/>
    <property type="evidence" value="ECO:0007669"/>
    <property type="project" value="TreeGrafter"/>
</dbReference>
<evidence type="ECO:0000259" key="13">
    <source>
        <dbReference type="PROSITE" id="PS50023"/>
    </source>
</evidence>
<evidence type="ECO:0000256" key="6">
    <source>
        <dbReference type="ARBA" id="ARBA00022737"/>
    </source>
</evidence>
<organism evidence="14 15">
    <name type="scientific">Callorhinchus milii</name>
    <name type="common">Ghost shark</name>
    <dbReference type="NCBI Taxonomy" id="7868"/>
    <lineage>
        <taxon>Eukaryota</taxon>
        <taxon>Metazoa</taxon>
        <taxon>Chordata</taxon>
        <taxon>Craniata</taxon>
        <taxon>Vertebrata</taxon>
        <taxon>Chondrichthyes</taxon>
        <taxon>Holocephali</taxon>
        <taxon>Chimaeriformes</taxon>
        <taxon>Callorhinchidae</taxon>
        <taxon>Callorhinchus</taxon>
    </lineage>
</organism>
<evidence type="ECO:0000313" key="15">
    <source>
        <dbReference type="Proteomes" id="UP000314986"/>
    </source>
</evidence>
<keyword evidence="9 11" id="KW-0440">LIM domain</keyword>
<keyword evidence="3" id="KW-0963">Cytoplasm</keyword>
<feature type="region of interest" description="Disordered" evidence="12">
    <location>
        <begin position="826"/>
        <end position="872"/>
    </location>
</feature>
<feature type="compositionally biased region" description="Pro residues" evidence="12">
    <location>
        <begin position="604"/>
        <end position="613"/>
    </location>
</feature>
<keyword evidence="8" id="KW-0965">Cell junction</keyword>
<feature type="domain" description="LIM zinc-binding" evidence="13">
    <location>
        <begin position="1074"/>
        <end position="1131"/>
    </location>
</feature>
<evidence type="ECO:0000256" key="3">
    <source>
        <dbReference type="ARBA" id="ARBA00022490"/>
    </source>
</evidence>
<feature type="compositionally biased region" description="Polar residues" evidence="12">
    <location>
        <begin position="38"/>
        <end position="57"/>
    </location>
</feature>
<dbReference type="STRING" id="7868.ENSCMIP00000029284"/>
<feature type="compositionally biased region" description="Polar residues" evidence="12">
    <location>
        <begin position="177"/>
        <end position="195"/>
    </location>
</feature>
<reference evidence="14" key="5">
    <citation type="submission" date="2025-09" db="UniProtKB">
        <authorList>
            <consortium name="Ensembl"/>
        </authorList>
    </citation>
    <scope>IDENTIFICATION</scope>
</reference>
<dbReference type="FunFam" id="2.10.110.10:FF:000018">
    <property type="entry name" value="Paxillin isoform 1"/>
    <property type="match status" value="1"/>
</dbReference>
<dbReference type="GO" id="GO:0005925">
    <property type="term" value="C:focal adhesion"/>
    <property type="evidence" value="ECO:0007669"/>
    <property type="project" value="UniProtKB-SubCell"/>
</dbReference>
<evidence type="ECO:0000256" key="9">
    <source>
        <dbReference type="ARBA" id="ARBA00023038"/>
    </source>
</evidence>
<keyword evidence="10" id="KW-0206">Cytoskeleton</keyword>
<dbReference type="InterPro" id="IPR001781">
    <property type="entry name" value="Znf_LIM"/>
</dbReference>
<dbReference type="Pfam" id="PF00412">
    <property type="entry name" value="LIM"/>
    <property type="match status" value="4"/>
</dbReference>
<proteinExistence type="predicted"/>
<feature type="region of interest" description="Disordered" evidence="12">
    <location>
        <begin position="568"/>
        <end position="621"/>
    </location>
</feature>
<reference evidence="15" key="2">
    <citation type="journal article" date="2007" name="PLoS Biol.">
        <title>Survey sequencing and comparative analysis of the elephant shark (Callorhinchus milii) genome.</title>
        <authorList>
            <person name="Venkatesh B."/>
            <person name="Kirkness E.F."/>
            <person name="Loh Y.H."/>
            <person name="Halpern A.L."/>
            <person name="Lee A.P."/>
            <person name="Johnson J."/>
            <person name="Dandona N."/>
            <person name="Viswanathan L.D."/>
            <person name="Tay A."/>
            <person name="Venter J.C."/>
            <person name="Strausberg R.L."/>
            <person name="Brenner S."/>
        </authorList>
    </citation>
    <scope>NUCLEOTIDE SEQUENCE [LARGE SCALE GENOMIC DNA]</scope>
</reference>
<dbReference type="GeneTree" id="ENSGT00940000158897"/>
<dbReference type="PANTHER" id="PTHR24216:SF11">
    <property type="entry name" value="PAXILLIN"/>
    <property type="match status" value="1"/>
</dbReference>
<dbReference type="InterPro" id="IPR047075">
    <property type="entry name" value="Paxillin_TGFB1I1_LIM_dom1"/>
</dbReference>
<dbReference type="CDD" id="cd09411">
    <property type="entry name" value="LIM4_Paxillin"/>
    <property type="match status" value="1"/>
</dbReference>
<dbReference type="CDD" id="cd09338">
    <property type="entry name" value="LIM3_Paxillin_like"/>
    <property type="match status" value="1"/>
</dbReference>
<evidence type="ECO:0000256" key="12">
    <source>
        <dbReference type="SAM" id="MobiDB-lite"/>
    </source>
</evidence>
<dbReference type="FunFam" id="2.10.110.10:FF:000008">
    <property type="entry name" value="Paxillin isoform 1"/>
    <property type="match status" value="1"/>
</dbReference>
<dbReference type="CDD" id="cd09336">
    <property type="entry name" value="LIM1_Paxillin_like"/>
    <property type="match status" value="1"/>
</dbReference>
<reference evidence="14" key="4">
    <citation type="submission" date="2025-08" db="UniProtKB">
        <authorList>
            <consortium name="Ensembl"/>
        </authorList>
    </citation>
    <scope>IDENTIFICATION</scope>
</reference>
<dbReference type="GO" id="GO:0046872">
    <property type="term" value="F:metal ion binding"/>
    <property type="evidence" value="ECO:0007669"/>
    <property type="project" value="UniProtKB-KW"/>
</dbReference>
<feature type="compositionally biased region" description="Polar residues" evidence="12">
    <location>
        <begin position="835"/>
        <end position="849"/>
    </location>
</feature>
<dbReference type="GO" id="GO:0043542">
    <property type="term" value="P:endothelial cell migration"/>
    <property type="evidence" value="ECO:0007669"/>
    <property type="project" value="TreeGrafter"/>
</dbReference>
<dbReference type="AlphaFoldDB" id="A0A4W3IGB6"/>
<keyword evidence="6" id="KW-0677">Repeat</keyword>
<dbReference type="Gene3D" id="2.10.110.10">
    <property type="entry name" value="Cysteine Rich Protein"/>
    <property type="match status" value="4"/>
</dbReference>
<dbReference type="FunFam" id="2.10.110.10:FF:000009">
    <property type="entry name" value="Paxillin isoform 1"/>
    <property type="match status" value="1"/>
</dbReference>
<accession>A0A4W3IGB6</accession>
<feature type="domain" description="LIM zinc-binding" evidence="13">
    <location>
        <begin position="956"/>
        <end position="1013"/>
    </location>
</feature>
<dbReference type="PROSITE" id="PS50023">
    <property type="entry name" value="LIM_DOMAIN_2"/>
    <property type="match status" value="4"/>
</dbReference>
<dbReference type="PANTHER" id="PTHR24216">
    <property type="entry name" value="PAXILLIN-RELATED"/>
    <property type="match status" value="1"/>
</dbReference>
<dbReference type="PRINTS" id="PR00832">
    <property type="entry name" value="PAXILLIN"/>
</dbReference>
<dbReference type="GO" id="GO:0007179">
    <property type="term" value="P:transforming growth factor beta receptor signaling pathway"/>
    <property type="evidence" value="ECO:0007669"/>
    <property type="project" value="TreeGrafter"/>
</dbReference>
<evidence type="ECO:0000256" key="1">
    <source>
        <dbReference type="ARBA" id="ARBA00004245"/>
    </source>
</evidence>
<reference evidence="15" key="1">
    <citation type="journal article" date="2006" name="Science">
        <title>Ancient noncoding elements conserved in the human genome.</title>
        <authorList>
            <person name="Venkatesh B."/>
            <person name="Kirkness E.F."/>
            <person name="Loh Y.H."/>
            <person name="Halpern A.L."/>
            <person name="Lee A.P."/>
            <person name="Johnson J."/>
            <person name="Dandona N."/>
            <person name="Viswanathan L.D."/>
            <person name="Tay A."/>
            <person name="Venter J.C."/>
            <person name="Strausberg R.L."/>
            <person name="Brenner S."/>
        </authorList>
    </citation>
    <scope>NUCLEOTIDE SEQUENCE [LARGE SCALE GENOMIC DNA]</scope>
</reference>
<evidence type="ECO:0000256" key="4">
    <source>
        <dbReference type="ARBA" id="ARBA00022553"/>
    </source>
</evidence>
<evidence type="ECO:0000256" key="10">
    <source>
        <dbReference type="ARBA" id="ARBA00023212"/>
    </source>
</evidence>
<dbReference type="Ensembl" id="ENSCMIT00000029750.1">
    <property type="protein sequence ID" value="ENSCMIP00000029284.1"/>
    <property type="gene ID" value="ENSCMIG00000012688.1"/>
</dbReference>
<feature type="compositionally biased region" description="Low complexity" evidence="12">
    <location>
        <begin position="850"/>
        <end position="862"/>
    </location>
</feature>
<feature type="compositionally biased region" description="Basic and acidic residues" evidence="12">
    <location>
        <begin position="568"/>
        <end position="586"/>
    </location>
</feature>
<feature type="region of interest" description="Disordered" evidence="12">
    <location>
        <begin position="25"/>
        <end position="130"/>
    </location>
</feature>
<feature type="compositionally biased region" description="Low complexity" evidence="12">
    <location>
        <begin position="94"/>
        <end position="130"/>
    </location>
</feature>
<reference evidence="15" key="3">
    <citation type="journal article" date="2014" name="Nature">
        <title>Elephant shark genome provides unique insights into gnathostome evolution.</title>
        <authorList>
            <consortium name="International Elephant Shark Genome Sequencing Consortium"/>
            <person name="Venkatesh B."/>
            <person name="Lee A.P."/>
            <person name="Ravi V."/>
            <person name="Maurya A.K."/>
            <person name="Lian M.M."/>
            <person name="Swann J.B."/>
            <person name="Ohta Y."/>
            <person name="Flajnik M.F."/>
            <person name="Sutoh Y."/>
            <person name="Kasahara M."/>
            <person name="Hoon S."/>
            <person name="Gangu V."/>
            <person name="Roy S.W."/>
            <person name="Irimia M."/>
            <person name="Korzh V."/>
            <person name="Kondrychyn I."/>
            <person name="Lim Z.W."/>
            <person name="Tay B.H."/>
            <person name="Tohari S."/>
            <person name="Kong K.W."/>
            <person name="Ho S."/>
            <person name="Lorente-Galdos B."/>
            <person name="Quilez J."/>
            <person name="Marques-Bonet T."/>
            <person name="Raney B.J."/>
            <person name="Ingham P.W."/>
            <person name="Tay A."/>
            <person name="Hillier L.W."/>
            <person name="Minx P."/>
            <person name="Boehm T."/>
            <person name="Wilson R.K."/>
            <person name="Brenner S."/>
            <person name="Warren W.C."/>
        </authorList>
    </citation>
    <scope>NUCLEOTIDE SEQUENCE [LARGE SCALE GENOMIC DNA]</scope>
</reference>
<dbReference type="InParanoid" id="A0A4W3IGB6"/>
<feature type="region of interest" description="Disordered" evidence="12">
    <location>
        <begin position="145"/>
        <end position="203"/>
    </location>
</feature>
<comment type="subcellular location">
    <subcellularLocation>
        <location evidence="2">Cell junction</location>
        <location evidence="2">Focal adhesion</location>
    </subcellularLocation>
    <subcellularLocation>
        <location evidence="1">Cytoplasm</location>
        <location evidence="1">Cytoskeleton</location>
    </subcellularLocation>
</comment>
<dbReference type="Proteomes" id="UP000314986">
    <property type="component" value="Unassembled WGS sequence"/>
</dbReference>
<evidence type="ECO:0000313" key="14">
    <source>
        <dbReference type="Ensembl" id="ENSCMIP00000029284.1"/>
    </source>
</evidence>
<keyword evidence="15" id="KW-1185">Reference proteome</keyword>
<dbReference type="SUPFAM" id="SSF57716">
    <property type="entry name" value="Glucocorticoid receptor-like (DNA-binding domain)"/>
    <property type="match status" value="5"/>
</dbReference>